<name>A0A543NGZ5_9ACTN</name>
<dbReference type="InterPro" id="IPR046549">
    <property type="entry name" value="DUF6703"/>
</dbReference>
<evidence type="ECO:0000313" key="4">
    <source>
        <dbReference type="Proteomes" id="UP000317422"/>
    </source>
</evidence>
<reference evidence="3 4" key="1">
    <citation type="submission" date="2019-06" db="EMBL/GenBank/DDBJ databases">
        <title>Sequencing the genomes of 1000 actinobacteria strains.</title>
        <authorList>
            <person name="Klenk H.-P."/>
        </authorList>
    </citation>
    <scope>NUCLEOTIDE SEQUENCE [LARGE SCALE GENOMIC DNA]</scope>
    <source>
        <strain evidence="3 4">DSM 45015</strain>
    </source>
</reference>
<keyword evidence="2" id="KW-0812">Transmembrane</keyword>
<comment type="caution">
    <text evidence="3">The sequence shown here is derived from an EMBL/GenBank/DDBJ whole genome shotgun (WGS) entry which is preliminary data.</text>
</comment>
<dbReference type="RefSeq" id="WP_141922356.1">
    <property type="nucleotide sequence ID" value="NZ_VFQC01000001.1"/>
</dbReference>
<dbReference type="Proteomes" id="UP000317422">
    <property type="component" value="Unassembled WGS sequence"/>
</dbReference>
<evidence type="ECO:0000313" key="3">
    <source>
        <dbReference type="EMBL" id="TQN31093.1"/>
    </source>
</evidence>
<feature type="transmembrane region" description="Helical" evidence="2">
    <location>
        <begin position="59"/>
        <end position="92"/>
    </location>
</feature>
<keyword evidence="4" id="KW-1185">Reference proteome</keyword>
<dbReference type="AlphaFoldDB" id="A0A543NGZ5"/>
<keyword evidence="2" id="KW-0472">Membrane</keyword>
<gene>
    <name evidence="3" type="ORF">FHX37_0982</name>
</gene>
<sequence>MPPDRDRKRRNRPAPRQRPLPEGDTFYTPHAGPLRHTVERRSAVPLLVLHNAPRWTLPVTMAVVFIVGLLAAGVVGAVLLAALGGFFGWLAFLAWPNLRSRDRAMRVAVILILLSLGILQSGLF</sequence>
<evidence type="ECO:0000256" key="1">
    <source>
        <dbReference type="SAM" id="MobiDB-lite"/>
    </source>
</evidence>
<evidence type="ECO:0000256" key="2">
    <source>
        <dbReference type="SAM" id="Phobius"/>
    </source>
</evidence>
<accession>A0A543NGZ5</accession>
<dbReference type="EMBL" id="VFQC01000001">
    <property type="protein sequence ID" value="TQN31093.1"/>
    <property type="molecule type" value="Genomic_DNA"/>
</dbReference>
<dbReference type="Pfam" id="PF20444">
    <property type="entry name" value="DUF6703"/>
    <property type="match status" value="1"/>
</dbReference>
<protein>
    <submittedName>
        <fullName evidence="3">Uncharacterized protein</fullName>
    </submittedName>
</protein>
<organism evidence="3 4">
    <name type="scientific">Haloactinospora alba</name>
    <dbReference type="NCBI Taxonomy" id="405555"/>
    <lineage>
        <taxon>Bacteria</taxon>
        <taxon>Bacillati</taxon>
        <taxon>Actinomycetota</taxon>
        <taxon>Actinomycetes</taxon>
        <taxon>Streptosporangiales</taxon>
        <taxon>Nocardiopsidaceae</taxon>
        <taxon>Haloactinospora</taxon>
    </lineage>
</organism>
<feature type="transmembrane region" description="Helical" evidence="2">
    <location>
        <begin position="104"/>
        <end position="123"/>
    </location>
</feature>
<proteinExistence type="predicted"/>
<feature type="region of interest" description="Disordered" evidence="1">
    <location>
        <begin position="1"/>
        <end position="29"/>
    </location>
</feature>
<dbReference type="OrthoDB" id="3831256at2"/>
<keyword evidence="2" id="KW-1133">Transmembrane helix</keyword>